<keyword evidence="6" id="KW-0482">Metalloprotease</keyword>
<comment type="cofactor">
    <cofactor evidence="1">
        <name>Zn(2+)</name>
        <dbReference type="ChEBI" id="CHEBI:29105"/>
    </cofactor>
</comment>
<proteinExistence type="predicted"/>
<evidence type="ECO:0000256" key="2">
    <source>
        <dbReference type="ARBA" id="ARBA00022670"/>
    </source>
</evidence>
<dbReference type="Gene3D" id="3.30.70.360">
    <property type="match status" value="1"/>
</dbReference>
<evidence type="ECO:0000313" key="7">
    <source>
        <dbReference type="EMBL" id="CAI9921906.1"/>
    </source>
</evidence>
<evidence type="ECO:0000256" key="6">
    <source>
        <dbReference type="ARBA" id="ARBA00023049"/>
    </source>
</evidence>
<keyword evidence="5" id="KW-0862">Zinc</keyword>
<dbReference type="SUPFAM" id="SSF55031">
    <property type="entry name" value="Bacterial exopeptidase dimerisation domain"/>
    <property type="match status" value="1"/>
</dbReference>
<dbReference type="PANTHER" id="PTHR42994">
    <property type="entry name" value="PEPTIDASE T"/>
    <property type="match status" value="1"/>
</dbReference>
<dbReference type="Gene3D" id="3.40.630.10">
    <property type="entry name" value="Zn peptidases"/>
    <property type="match status" value="1"/>
</dbReference>
<keyword evidence="3" id="KW-0479">Metal-binding</keyword>
<dbReference type="PANTHER" id="PTHR42994:SF1">
    <property type="entry name" value="PEPTIDASE T"/>
    <property type="match status" value="1"/>
</dbReference>
<dbReference type="EMBL" id="CATOUU010000237">
    <property type="protein sequence ID" value="CAI9921906.1"/>
    <property type="molecule type" value="Genomic_DNA"/>
</dbReference>
<keyword evidence="9" id="KW-1185">Reference proteome</keyword>
<dbReference type="Pfam" id="PF01546">
    <property type="entry name" value="Peptidase_M20"/>
    <property type="match status" value="1"/>
</dbReference>
<dbReference type="InterPro" id="IPR001261">
    <property type="entry name" value="ArgE/DapE_CS"/>
</dbReference>
<dbReference type="Proteomes" id="UP001642409">
    <property type="component" value="Unassembled WGS sequence"/>
</dbReference>
<dbReference type="GO" id="GO:0006508">
    <property type="term" value="P:proteolysis"/>
    <property type="evidence" value="ECO:0007669"/>
    <property type="project" value="UniProtKB-KW"/>
</dbReference>
<evidence type="ECO:0000313" key="9">
    <source>
        <dbReference type="Proteomes" id="UP001642409"/>
    </source>
</evidence>
<comment type="caution">
    <text evidence="7">The sequence shown here is derived from an EMBL/GenBank/DDBJ whole genome shotgun (WGS) entry which is preliminary data.</text>
</comment>
<keyword evidence="2" id="KW-0645">Protease</keyword>
<reference evidence="8 9" key="2">
    <citation type="submission" date="2024-07" db="EMBL/GenBank/DDBJ databases">
        <authorList>
            <person name="Akdeniz Z."/>
        </authorList>
    </citation>
    <scope>NUCLEOTIDE SEQUENCE [LARGE SCALE GENOMIC DNA]</scope>
</reference>
<accession>A0AA86NMW7</accession>
<protein>
    <submittedName>
        <fullName evidence="7">Peptidase T</fullName>
    </submittedName>
    <submittedName>
        <fullName evidence="8">Peptidase_T</fullName>
    </submittedName>
</protein>
<sequence length="406" mass="45229">MEDLYIKNFIRYCKVSSASDDDSATQPSTQRQFNLAKIMKAELEALNVEDVELDDSCYVYGYINKQNTRKRVVLVAHMDVSPEAPSENVQPIVHEFAGKDLVLPHATILASKLKNIELGQKIITSDGSTLLGADDKAGLAIIMTLIKYLNDNVKLADLPSICICFTPDEEIGRGTAAINMEKLTSNIKDSYGLTIDGGRNYELAFETFNAYGFSVNITGYNVHPGSAYKQMCNALLYGTKLVSLIQQTFPTPELTRAAEPYILVNQLTGDVSNCLIKGIIRSFSDTEILDLNQQLKSLIDKFYQDEKVTANSDQFKVETEIKFQYSNMRKYIPDSLVTYLNEKGKSYNVENELIRGGTDGARLSEMGLPTPNVWSGQANIHSVKEYNVSKEAVDCVNFLVKVLLDK</sequence>
<evidence type="ECO:0000256" key="1">
    <source>
        <dbReference type="ARBA" id="ARBA00001947"/>
    </source>
</evidence>
<organism evidence="7">
    <name type="scientific">Hexamita inflata</name>
    <dbReference type="NCBI Taxonomy" id="28002"/>
    <lineage>
        <taxon>Eukaryota</taxon>
        <taxon>Metamonada</taxon>
        <taxon>Diplomonadida</taxon>
        <taxon>Hexamitidae</taxon>
        <taxon>Hexamitinae</taxon>
        <taxon>Hexamita</taxon>
    </lineage>
</organism>
<evidence type="ECO:0000256" key="5">
    <source>
        <dbReference type="ARBA" id="ARBA00022833"/>
    </source>
</evidence>
<gene>
    <name evidence="8" type="ORF">HINF_LOCUS68223</name>
    <name evidence="7" type="ORF">HINF_LOCUS9551</name>
</gene>
<dbReference type="EMBL" id="CAXDID020000481">
    <property type="protein sequence ID" value="CAL6096006.1"/>
    <property type="molecule type" value="Genomic_DNA"/>
</dbReference>
<evidence type="ECO:0000256" key="4">
    <source>
        <dbReference type="ARBA" id="ARBA00022801"/>
    </source>
</evidence>
<dbReference type="NCBIfam" id="NF003976">
    <property type="entry name" value="PRK05469.1"/>
    <property type="match status" value="1"/>
</dbReference>
<dbReference type="GO" id="GO:0008237">
    <property type="term" value="F:metallopeptidase activity"/>
    <property type="evidence" value="ECO:0007669"/>
    <property type="project" value="UniProtKB-KW"/>
</dbReference>
<dbReference type="PROSITE" id="PS00759">
    <property type="entry name" value="ARGE_DAPE_CPG2_2"/>
    <property type="match status" value="1"/>
</dbReference>
<name>A0AA86NMW7_9EUKA</name>
<dbReference type="AlphaFoldDB" id="A0AA86NMW7"/>
<dbReference type="SUPFAM" id="SSF53187">
    <property type="entry name" value="Zn-dependent exopeptidases"/>
    <property type="match status" value="1"/>
</dbReference>
<dbReference type="InterPro" id="IPR036264">
    <property type="entry name" value="Bact_exopeptidase_dim_dom"/>
</dbReference>
<evidence type="ECO:0000313" key="8">
    <source>
        <dbReference type="EMBL" id="CAL6096006.1"/>
    </source>
</evidence>
<dbReference type="GO" id="GO:0046872">
    <property type="term" value="F:metal ion binding"/>
    <property type="evidence" value="ECO:0007669"/>
    <property type="project" value="UniProtKB-KW"/>
</dbReference>
<evidence type="ECO:0000256" key="3">
    <source>
        <dbReference type="ARBA" id="ARBA00022723"/>
    </source>
</evidence>
<reference evidence="7" key="1">
    <citation type="submission" date="2023-06" db="EMBL/GenBank/DDBJ databases">
        <authorList>
            <person name="Kurt Z."/>
        </authorList>
    </citation>
    <scope>NUCLEOTIDE SEQUENCE</scope>
</reference>
<keyword evidence="4" id="KW-0378">Hydrolase</keyword>
<dbReference type="InterPro" id="IPR002933">
    <property type="entry name" value="Peptidase_M20"/>
</dbReference>